<evidence type="ECO:0000313" key="1">
    <source>
        <dbReference type="EMBL" id="MSC79659.1"/>
    </source>
</evidence>
<comment type="caution">
    <text evidence="1">The sequence shown here is derived from an EMBL/GenBank/DDBJ whole genome shotgun (WGS) entry which is preliminary data.</text>
</comment>
<dbReference type="Proteomes" id="UP000477010">
    <property type="component" value="Unassembled WGS sequence"/>
</dbReference>
<reference evidence="1 2" key="1">
    <citation type="journal article" date="2019" name="Nat. Med.">
        <title>A library of human gut bacterial isolates paired with longitudinal multiomics data enables mechanistic microbiome research.</title>
        <authorList>
            <person name="Poyet M."/>
            <person name="Groussin M."/>
            <person name="Gibbons S.M."/>
            <person name="Avila-Pacheco J."/>
            <person name="Jiang X."/>
            <person name="Kearney S.M."/>
            <person name="Perrotta A.R."/>
            <person name="Berdy B."/>
            <person name="Zhao S."/>
            <person name="Lieberman T.D."/>
            <person name="Swanson P.K."/>
            <person name="Smith M."/>
            <person name="Roesemann S."/>
            <person name="Alexander J.E."/>
            <person name="Rich S.A."/>
            <person name="Livny J."/>
            <person name="Vlamakis H."/>
            <person name="Clish C."/>
            <person name="Bullock K."/>
            <person name="Deik A."/>
            <person name="Scott J."/>
            <person name="Pierce K.A."/>
            <person name="Xavier R.J."/>
            <person name="Alm E.J."/>
        </authorList>
    </citation>
    <scope>NUCLEOTIDE SEQUENCE [LARGE SCALE GENOMIC DNA]</scope>
    <source>
        <strain evidence="1 2">BIOML-B9</strain>
    </source>
</reference>
<gene>
    <name evidence="1" type="ORF">GKD85_02280</name>
</gene>
<proteinExistence type="predicted"/>
<sequence length="52" mass="5538">MSEKDKSQSKEMAELLAENPEAATYIAGVVQGMKLAKAGAQAPEDKKESEQA</sequence>
<organism evidence="1 2">
    <name type="scientific">Faecalibacterium prausnitzii</name>
    <dbReference type="NCBI Taxonomy" id="853"/>
    <lineage>
        <taxon>Bacteria</taxon>
        <taxon>Bacillati</taxon>
        <taxon>Bacillota</taxon>
        <taxon>Clostridia</taxon>
        <taxon>Eubacteriales</taxon>
        <taxon>Oscillospiraceae</taxon>
        <taxon>Faecalibacterium</taxon>
    </lineage>
</organism>
<dbReference type="AlphaFoldDB" id="A0A6L5TDD2"/>
<dbReference type="EMBL" id="WKQE01000002">
    <property type="protein sequence ID" value="MSC79659.1"/>
    <property type="molecule type" value="Genomic_DNA"/>
</dbReference>
<name>A0A6L5TDD2_9FIRM</name>
<protein>
    <submittedName>
        <fullName evidence="1">Uncharacterized protein</fullName>
    </submittedName>
</protein>
<evidence type="ECO:0000313" key="2">
    <source>
        <dbReference type="Proteomes" id="UP000477010"/>
    </source>
</evidence>
<dbReference type="RefSeq" id="WP_154251983.1">
    <property type="nucleotide sequence ID" value="NZ_WKPZ01000004.1"/>
</dbReference>
<accession>A0A6L5TDD2</accession>